<dbReference type="EMBL" id="HG671280">
    <property type="protein sequence ID" value="CDI80659.1"/>
    <property type="molecule type" value="Genomic_DNA"/>
</dbReference>
<evidence type="ECO:0000313" key="3">
    <source>
        <dbReference type="Proteomes" id="UP000018050"/>
    </source>
</evidence>
<name>U6GPY2_EIMAC</name>
<dbReference type="RefSeq" id="XP_013249404.1">
    <property type="nucleotide sequence ID" value="XM_013393950.1"/>
</dbReference>
<dbReference type="AlphaFoldDB" id="U6GPY2"/>
<dbReference type="VEuPathDB" id="ToxoDB:EAH_00054350"/>
<protein>
    <submittedName>
        <fullName evidence="2">Uncharacterized protein</fullName>
    </submittedName>
</protein>
<gene>
    <name evidence="2" type="ORF">EAH_00054350</name>
</gene>
<feature type="chain" id="PRO_5004671126" evidence="1">
    <location>
        <begin position="19"/>
        <end position="556"/>
    </location>
</feature>
<accession>U6GPY2</accession>
<evidence type="ECO:0000256" key="1">
    <source>
        <dbReference type="SAM" id="SignalP"/>
    </source>
</evidence>
<keyword evidence="3" id="KW-1185">Reference proteome</keyword>
<feature type="signal peptide" evidence="1">
    <location>
        <begin position="1"/>
        <end position="18"/>
    </location>
</feature>
<dbReference type="OMA" id="QSASCIG"/>
<dbReference type="Proteomes" id="UP000018050">
    <property type="component" value="Unassembled WGS sequence"/>
</dbReference>
<evidence type="ECO:0000313" key="2">
    <source>
        <dbReference type="EMBL" id="CDI80659.1"/>
    </source>
</evidence>
<reference evidence="2" key="2">
    <citation type="submission" date="2013-10" db="EMBL/GenBank/DDBJ databases">
        <authorList>
            <person name="Aslett M."/>
        </authorList>
    </citation>
    <scope>NUCLEOTIDE SEQUENCE</scope>
    <source>
        <strain evidence="2">Houghton</strain>
    </source>
</reference>
<proteinExistence type="predicted"/>
<dbReference type="GeneID" id="25273505"/>
<reference evidence="2" key="1">
    <citation type="submission" date="2013-10" db="EMBL/GenBank/DDBJ databases">
        <title>Genomic analysis of the causative agents of coccidiosis in chickens.</title>
        <authorList>
            <person name="Reid A.J."/>
            <person name="Blake D."/>
            <person name="Billington K."/>
            <person name="Browne H."/>
            <person name="Dunn M."/>
            <person name="Hung S."/>
            <person name="Kawahara F."/>
            <person name="Miranda-Saavedra D."/>
            <person name="Mourier T."/>
            <person name="Nagra H."/>
            <person name="Otto T.D."/>
            <person name="Rawlings N."/>
            <person name="Sanchez A."/>
            <person name="Sanders M."/>
            <person name="Subramaniam C."/>
            <person name="Tay Y."/>
            <person name="Dear P."/>
            <person name="Doerig C."/>
            <person name="Gruber A."/>
            <person name="Parkinson J."/>
            <person name="Shirley M."/>
            <person name="Wan K.L."/>
            <person name="Berriman M."/>
            <person name="Tomley F."/>
            <person name="Pain A."/>
        </authorList>
    </citation>
    <scope>NUCLEOTIDE SEQUENCE</scope>
    <source>
        <strain evidence="2">Houghton</strain>
    </source>
</reference>
<keyword evidence="1" id="KW-0732">Signal</keyword>
<dbReference type="OrthoDB" id="349236at2759"/>
<organism evidence="2 3">
    <name type="scientific">Eimeria acervulina</name>
    <name type="common">Coccidian parasite</name>
    <dbReference type="NCBI Taxonomy" id="5801"/>
    <lineage>
        <taxon>Eukaryota</taxon>
        <taxon>Sar</taxon>
        <taxon>Alveolata</taxon>
        <taxon>Apicomplexa</taxon>
        <taxon>Conoidasida</taxon>
        <taxon>Coccidia</taxon>
        <taxon>Eucoccidiorida</taxon>
        <taxon>Eimeriorina</taxon>
        <taxon>Eimeriidae</taxon>
        <taxon>Eimeria</taxon>
    </lineage>
</organism>
<sequence>MALFTILWSLLLVASSSSFVSVECIGKSQSFQSFAAVPSVPSTASRSVTIGELDSLINSIRTAVDAPVIASAPLPLPTSKGGNGVLVSRGIFTPASPGPSISSFSGRSYGGPATASFGATYSSNSKGSIITDTPVATPSVSSFAGRMGGLPPCGSCNMFTKGGGTTNGVTNGGGSTDVDIVIDSNNNGSDTVIVDETNTSDTIQTNGDVVDVTVPATDVAAVPPPATASFASYRPASFASRSSRMSSTPQVVIRSYSSQRGFPISSNPISFNVQQSFSRSATPSFAQTDAVLLPSKGLTTFVTTPIKGGLINGINGGNGFNGINGGNGFNGINGGNGFNGINGDGGFNGINGDGGFNGINGDGGFNGVNGGSNGFNGVNGGSNGYTNGGGGVNVVNGDGGFNVGNKGFNGVNGGNGYNGIDGGINNGFNGGGNNGFNVGGTNGYNGYNGGGSNGFNGGGNNGFNGGSSGYAGINTNNGGGIGGRSGQWTPSNNYNNSNAGFASTSNAFLSGKGGDAVLMGASAEDSQNLSTDAAAATPQTLSGIVNYIERRLEKKQ</sequence>